<dbReference type="Pfam" id="PF07007">
    <property type="entry name" value="LprI"/>
    <property type="match status" value="1"/>
</dbReference>
<evidence type="ECO:0000259" key="1">
    <source>
        <dbReference type="Pfam" id="PF07007"/>
    </source>
</evidence>
<dbReference type="EMBL" id="QGTJ01000005">
    <property type="protein sequence ID" value="PWV61590.1"/>
    <property type="molecule type" value="Genomic_DNA"/>
</dbReference>
<sequence>MRMELIVFPLLLSATASAGPLEECRSSVGADGDVAACLTLRLQTANEGLAGTERDLRKEMRELDARRGGRKAVPAFERSASAFRNYRSAHCAFIEIRMDNRDEAPLARTACEVQLTDERLTELLIR</sequence>
<gene>
    <name evidence="2" type="ORF">C7443_10518</name>
</gene>
<keyword evidence="3" id="KW-1185">Reference proteome</keyword>
<protein>
    <submittedName>
        <fullName evidence="2">Uncharacterized protein DUF1311</fullName>
    </submittedName>
</protein>
<evidence type="ECO:0000313" key="2">
    <source>
        <dbReference type="EMBL" id="PWV61590.1"/>
    </source>
</evidence>
<evidence type="ECO:0000313" key="3">
    <source>
        <dbReference type="Proteomes" id="UP000246569"/>
    </source>
</evidence>
<dbReference type="AlphaFoldDB" id="A0A317MZU8"/>
<reference evidence="2 3" key="1">
    <citation type="submission" date="2018-05" db="EMBL/GenBank/DDBJ databases">
        <title>Genomic Encyclopedia of Type Strains, Phase IV (KMG-IV): sequencing the most valuable type-strain genomes for metagenomic binning, comparative biology and taxonomic classification.</title>
        <authorList>
            <person name="Goeker M."/>
        </authorList>
    </citation>
    <scope>NUCLEOTIDE SEQUENCE [LARGE SCALE GENOMIC DNA]</scope>
    <source>
        <strain evidence="2 3">DSM 23606</strain>
    </source>
</reference>
<dbReference type="RefSeq" id="WP_110018383.1">
    <property type="nucleotide sequence ID" value="NZ_QGTJ01000005.1"/>
</dbReference>
<name>A0A317MZU8_9GAMM</name>
<dbReference type="Gene3D" id="1.20.1270.180">
    <property type="match status" value="1"/>
</dbReference>
<organism evidence="2 3">
    <name type="scientific">Plasticicumulans acidivorans</name>
    <dbReference type="NCBI Taxonomy" id="886464"/>
    <lineage>
        <taxon>Bacteria</taxon>
        <taxon>Pseudomonadati</taxon>
        <taxon>Pseudomonadota</taxon>
        <taxon>Gammaproteobacteria</taxon>
        <taxon>Candidatus Competibacteraceae</taxon>
        <taxon>Plasticicumulans</taxon>
    </lineage>
</organism>
<feature type="domain" description="Lysozyme inhibitor LprI-like N-terminal" evidence="1">
    <location>
        <begin position="30"/>
        <end position="123"/>
    </location>
</feature>
<comment type="caution">
    <text evidence="2">The sequence shown here is derived from an EMBL/GenBank/DDBJ whole genome shotgun (WGS) entry which is preliminary data.</text>
</comment>
<accession>A0A317MZU8</accession>
<dbReference type="InterPro" id="IPR009739">
    <property type="entry name" value="LprI-like_N"/>
</dbReference>
<proteinExistence type="predicted"/>
<dbReference type="Proteomes" id="UP000246569">
    <property type="component" value="Unassembled WGS sequence"/>
</dbReference>